<dbReference type="PROSITE" id="PS00031">
    <property type="entry name" value="NUCLEAR_REC_DBD_1"/>
    <property type="match status" value="1"/>
</dbReference>
<dbReference type="GO" id="GO:0000978">
    <property type="term" value="F:RNA polymerase II cis-regulatory region sequence-specific DNA binding"/>
    <property type="evidence" value="ECO:0007669"/>
    <property type="project" value="TreeGrafter"/>
</dbReference>
<keyword evidence="7" id="KW-0675">Receptor</keyword>
<dbReference type="Gene3D" id="3.30.420.10">
    <property type="entry name" value="Ribonuclease H-like superfamily/Ribonuclease H"/>
    <property type="match status" value="1"/>
</dbReference>
<keyword evidence="8" id="KW-0539">Nucleus</keyword>
<comment type="caution">
    <text evidence="10">The sequence shown here is derived from an EMBL/GenBank/DDBJ whole genome shotgun (WGS) entry which is preliminary data.</text>
</comment>
<evidence type="ECO:0000313" key="10">
    <source>
        <dbReference type="EMBL" id="CAF4103957.1"/>
    </source>
</evidence>
<dbReference type="Pfam" id="PF00105">
    <property type="entry name" value="zf-C4"/>
    <property type="match status" value="1"/>
</dbReference>
<evidence type="ECO:0000256" key="3">
    <source>
        <dbReference type="ARBA" id="ARBA00022833"/>
    </source>
</evidence>
<dbReference type="PROSITE" id="PS51030">
    <property type="entry name" value="NUCLEAR_REC_DBD_2"/>
    <property type="match status" value="1"/>
</dbReference>
<dbReference type="InterPro" id="IPR038717">
    <property type="entry name" value="Tc1-like_DDE_dom"/>
</dbReference>
<evidence type="ECO:0000256" key="6">
    <source>
        <dbReference type="ARBA" id="ARBA00023163"/>
    </source>
</evidence>
<evidence type="ECO:0000256" key="4">
    <source>
        <dbReference type="ARBA" id="ARBA00023015"/>
    </source>
</evidence>
<keyword evidence="5" id="KW-0238">DNA-binding</keyword>
<evidence type="ECO:0000256" key="7">
    <source>
        <dbReference type="ARBA" id="ARBA00023170"/>
    </source>
</evidence>
<dbReference type="GO" id="GO:0008270">
    <property type="term" value="F:zinc ion binding"/>
    <property type="evidence" value="ECO:0007669"/>
    <property type="project" value="UniProtKB-KW"/>
</dbReference>
<dbReference type="InterPro" id="IPR013088">
    <property type="entry name" value="Znf_NHR/GATA"/>
</dbReference>
<feature type="domain" description="Nuclear receptor" evidence="9">
    <location>
        <begin position="6"/>
        <end position="83"/>
    </location>
</feature>
<evidence type="ECO:0000256" key="5">
    <source>
        <dbReference type="ARBA" id="ARBA00023125"/>
    </source>
</evidence>
<keyword evidence="3" id="KW-0862">Zinc</keyword>
<dbReference type="PANTHER" id="PTHR24082">
    <property type="entry name" value="NUCLEAR HORMONE RECEPTOR"/>
    <property type="match status" value="1"/>
</dbReference>
<evidence type="ECO:0000313" key="11">
    <source>
        <dbReference type="Proteomes" id="UP000663842"/>
    </source>
</evidence>
<dbReference type="Gene3D" id="1.10.565.10">
    <property type="entry name" value="Retinoid X Receptor"/>
    <property type="match status" value="1"/>
</dbReference>
<dbReference type="InterPro" id="IPR050234">
    <property type="entry name" value="Nuclear_hormone_rcpt_NR1"/>
</dbReference>
<dbReference type="GO" id="GO:0045944">
    <property type="term" value="P:positive regulation of transcription by RNA polymerase II"/>
    <property type="evidence" value="ECO:0007669"/>
    <property type="project" value="TreeGrafter"/>
</dbReference>
<protein>
    <recommendedName>
        <fullName evidence="9">Nuclear receptor domain-containing protein</fullName>
    </recommendedName>
</protein>
<dbReference type="SMART" id="SM00399">
    <property type="entry name" value="ZnF_C4"/>
    <property type="match status" value="1"/>
</dbReference>
<keyword evidence="4" id="KW-0805">Transcription regulation</keyword>
<sequence>MKNGEHKRCLVCDDVSIGINFGVPTCMPCKAFFRRHARKQGTSKFICEDIGNCVITYKYRRLCNGCRLTKCFHVGMKESLILSNDEREARNKLVTINRLKRGKVPKVESIVWMQPPLLLRMQQNPCQHLFPGDQVVLANIFHAYENTCIVAKNTRFQSFPSIVHTSIHNLLNEMSPMFEIFIEYLKLIPEFNNLLIQDKIRIMRNHFGNMININQPLMYSVTPTNLLVTYTNVFNTDITNRLLKRNQIVNQFMFDPIVLRILLIIVVLSSGNCRNIDHMDMDLVCDDTLSIFSAQNTYVELLWRYILSRSSNERTVATFFNRLLMYILHVQNIGMCIDNYMSRFTQEIKQMEPMMQKHQYWLSEWNNVIWSDEAHFEVLNRKNGTYVRRLKSETNQPFNFIPRVQGSGGSISVWGCIAGGARGPLVIYNGRLNGPAYINTIKEALPMFIHNAFDAGNQNWTYMQDNAPCHTSKYTMNWMKNNGINLVKWPASSPDLNPIENLWDHIDKKLRKLKPTNVGELQTMIEDLWLGITAKQCLTLVNSMPRRIKQCISVRGGTFNKY</sequence>
<keyword evidence="1" id="KW-0479">Metal-binding</keyword>
<evidence type="ECO:0000256" key="8">
    <source>
        <dbReference type="ARBA" id="ARBA00023242"/>
    </source>
</evidence>
<dbReference type="Gene3D" id="3.30.50.10">
    <property type="entry name" value="Erythroid Transcription Factor GATA-1, subunit A"/>
    <property type="match status" value="1"/>
</dbReference>
<dbReference type="Proteomes" id="UP000663842">
    <property type="component" value="Unassembled WGS sequence"/>
</dbReference>
<keyword evidence="2" id="KW-0863">Zinc-finger</keyword>
<dbReference type="GO" id="GO:0004879">
    <property type="term" value="F:nuclear receptor activity"/>
    <property type="evidence" value="ECO:0007669"/>
    <property type="project" value="TreeGrafter"/>
</dbReference>
<dbReference type="Pfam" id="PF13358">
    <property type="entry name" value="DDE_3"/>
    <property type="match status" value="1"/>
</dbReference>
<dbReference type="PANTHER" id="PTHR24082:SF283">
    <property type="entry name" value="NUCLEAR HORMONE RECEPTOR HR96"/>
    <property type="match status" value="1"/>
</dbReference>
<evidence type="ECO:0000259" key="9">
    <source>
        <dbReference type="PROSITE" id="PS51030"/>
    </source>
</evidence>
<dbReference type="InterPro" id="IPR001628">
    <property type="entry name" value="Znf_hrmn_rcpt"/>
</dbReference>
<dbReference type="GO" id="GO:0030154">
    <property type="term" value="P:cell differentiation"/>
    <property type="evidence" value="ECO:0007669"/>
    <property type="project" value="TreeGrafter"/>
</dbReference>
<dbReference type="EMBL" id="CAJOBF010003688">
    <property type="protein sequence ID" value="CAF4103957.1"/>
    <property type="molecule type" value="Genomic_DNA"/>
</dbReference>
<name>A0A819V0K7_9BILA</name>
<dbReference type="AlphaFoldDB" id="A0A819V0K7"/>
<dbReference type="InterPro" id="IPR036397">
    <property type="entry name" value="RNaseH_sf"/>
</dbReference>
<proteinExistence type="predicted"/>
<reference evidence="10" key="1">
    <citation type="submission" date="2021-02" db="EMBL/GenBank/DDBJ databases">
        <authorList>
            <person name="Nowell W R."/>
        </authorList>
    </citation>
    <scope>NUCLEOTIDE SEQUENCE</scope>
</reference>
<accession>A0A819V0K7</accession>
<dbReference type="InterPro" id="IPR035500">
    <property type="entry name" value="NHR-like_dom_sf"/>
</dbReference>
<dbReference type="PRINTS" id="PR00047">
    <property type="entry name" value="STROIDFINGER"/>
</dbReference>
<dbReference type="GO" id="GO:0000122">
    <property type="term" value="P:negative regulation of transcription by RNA polymerase II"/>
    <property type="evidence" value="ECO:0007669"/>
    <property type="project" value="TreeGrafter"/>
</dbReference>
<dbReference type="SUPFAM" id="SSF57716">
    <property type="entry name" value="Glucocorticoid receptor-like (DNA-binding domain)"/>
    <property type="match status" value="1"/>
</dbReference>
<evidence type="ECO:0000256" key="2">
    <source>
        <dbReference type="ARBA" id="ARBA00022771"/>
    </source>
</evidence>
<organism evidence="10 11">
    <name type="scientific">Rotaria magnacalcarata</name>
    <dbReference type="NCBI Taxonomy" id="392030"/>
    <lineage>
        <taxon>Eukaryota</taxon>
        <taxon>Metazoa</taxon>
        <taxon>Spiralia</taxon>
        <taxon>Gnathifera</taxon>
        <taxon>Rotifera</taxon>
        <taxon>Eurotatoria</taxon>
        <taxon>Bdelloidea</taxon>
        <taxon>Philodinida</taxon>
        <taxon>Philodinidae</taxon>
        <taxon>Rotaria</taxon>
    </lineage>
</organism>
<keyword evidence="6" id="KW-0804">Transcription</keyword>
<gene>
    <name evidence="10" type="ORF">UXM345_LOCUS22408</name>
</gene>
<evidence type="ECO:0000256" key="1">
    <source>
        <dbReference type="ARBA" id="ARBA00022723"/>
    </source>
</evidence>
<dbReference type="SUPFAM" id="SSF48508">
    <property type="entry name" value="Nuclear receptor ligand-binding domain"/>
    <property type="match status" value="1"/>
</dbReference>